<keyword evidence="5 6" id="KW-0472">Membrane</keyword>
<sequence length="130" mass="14695">MIFALIFFITVSVTAINCATTVFMRIQLREKEYAMLRAIGLMPSSLKHIIVYEITILTTVGLLLGYILSIVSTKILHSYFSVMIGNYMYQIPFIILLPISVFIVLVLGLSCIPLIKRINNIQVIRVLNSI</sequence>
<keyword evidence="3 6" id="KW-0812">Transmembrane</keyword>
<comment type="caution">
    <text evidence="8">The sequence shown here is derived from an EMBL/GenBank/DDBJ whole genome shotgun (WGS) entry which is preliminary data.</text>
</comment>
<evidence type="ECO:0000256" key="4">
    <source>
        <dbReference type="ARBA" id="ARBA00022989"/>
    </source>
</evidence>
<evidence type="ECO:0000313" key="9">
    <source>
        <dbReference type="Proteomes" id="UP000239720"/>
    </source>
</evidence>
<evidence type="ECO:0000256" key="3">
    <source>
        <dbReference type="ARBA" id="ARBA00022692"/>
    </source>
</evidence>
<dbReference type="InterPro" id="IPR003838">
    <property type="entry name" value="ABC3_permease_C"/>
</dbReference>
<keyword evidence="4 6" id="KW-1133">Transmembrane helix</keyword>
<dbReference type="Proteomes" id="UP000239720">
    <property type="component" value="Unassembled WGS sequence"/>
</dbReference>
<evidence type="ECO:0000313" key="8">
    <source>
        <dbReference type="EMBL" id="PQQ67901.1"/>
    </source>
</evidence>
<evidence type="ECO:0000256" key="5">
    <source>
        <dbReference type="ARBA" id="ARBA00023136"/>
    </source>
</evidence>
<protein>
    <recommendedName>
        <fullName evidence="7">ABC3 transporter permease C-terminal domain-containing protein</fullName>
    </recommendedName>
</protein>
<proteinExistence type="predicted"/>
<dbReference type="GO" id="GO:0005886">
    <property type="term" value="C:plasma membrane"/>
    <property type="evidence" value="ECO:0007669"/>
    <property type="project" value="UniProtKB-SubCell"/>
</dbReference>
<organism evidence="8 9">
    <name type="scientific">Acetivibrio saccincola</name>
    <dbReference type="NCBI Taxonomy" id="1677857"/>
    <lineage>
        <taxon>Bacteria</taxon>
        <taxon>Bacillati</taxon>
        <taxon>Bacillota</taxon>
        <taxon>Clostridia</taxon>
        <taxon>Eubacteriales</taxon>
        <taxon>Oscillospiraceae</taxon>
        <taxon>Acetivibrio</taxon>
    </lineage>
</organism>
<dbReference type="AlphaFoldDB" id="A0A2S8RDP7"/>
<evidence type="ECO:0000256" key="6">
    <source>
        <dbReference type="SAM" id="Phobius"/>
    </source>
</evidence>
<evidence type="ECO:0000256" key="1">
    <source>
        <dbReference type="ARBA" id="ARBA00004651"/>
    </source>
</evidence>
<dbReference type="EMBL" id="NEMB01000003">
    <property type="protein sequence ID" value="PQQ67901.1"/>
    <property type="molecule type" value="Genomic_DNA"/>
</dbReference>
<feature type="domain" description="ABC3 transporter permease C-terminal" evidence="7">
    <location>
        <begin position="5"/>
        <end position="122"/>
    </location>
</feature>
<dbReference type="Pfam" id="PF02687">
    <property type="entry name" value="FtsX"/>
    <property type="match status" value="1"/>
</dbReference>
<keyword evidence="2" id="KW-1003">Cell membrane</keyword>
<gene>
    <name evidence="8" type="ORF">B9R14_14800</name>
</gene>
<feature type="transmembrane region" description="Helical" evidence="6">
    <location>
        <begin position="91"/>
        <end position="115"/>
    </location>
</feature>
<comment type="subcellular location">
    <subcellularLocation>
        <location evidence="1">Cell membrane</location>
        <topology evidence="1">Multi-pass membrane protein</topology>
    </subcellularLocation>
</comment>
<evidence type="ECO:0000259" key="7">
    <source>
        <dbReference type="Pfam" id="PF02687"/>
    </source>
</evidence>
<feature type="transmembrane region" description="Helical" evidence="6">
    <location>
        <begin position="6"/>
        <end position="28"/>
    </location>
</feature>
<evidence type="ECO:0000256" key="2">
    <source>
        <dbReference type="ARBA" id="ARBA00022475"/>
    </source>
</evidence>
<feature type="transmembrane region" description="Helical" evidence="6">
    <location>
        <begin position="49"/>
        <end position="71"/>
    </location>
</feature>
<name>A0A2S8RDP7_9FIRM</name>
<accession>A0A2S8RDP7</accession>
<reference evidence="8 9" key="1">
    <citation type="journal article" date="2018" name="Syst. Appl. Microbiol.">
        <title>Characterization and high-quality draft genome sequence of Herbivorax saccincola A7, an anaerobic, alkaliphilic, thermophilic, cellulolytic, and xylanolytic bacterium.</title>
        <authorList>
            <person name="Aikawa S."/>
            <person name="Baramee S."/>
            <person name="Sermsathanaswadi J."/>
            <person name="Thianheng P."/>
            <person name="Tachaapaikoon C."/>
            <person name="Shikata A."/>
            <person name="Waeonukul R."/>
            <person name="Pason P."/>
            <person name="Ratanakhanokchai K."/>
            <person name="Kosugi A."/>
        </authorList>
    </citation>
    <scope>NUCLEOTIDE SEQUENCE [LARGE SCALE GENOMIC DNA]</scope>
    <source>
        <strain evidence="8 9">A7</strain>
    </source>
</reference>